<reference evidence="8" key="1">
    <citation type="submission" date="2016-05" db="EMBL/GenBank/DDBJ databases">
        <title>Comparative genomics of biotechnologically important yeasts.</title>
        <authorList>
            <consortium name="DOE Joint Genome Institute"/>
            <person name="Riley R."/>
            <person name="Haridas S."/>
            <person name="Wolfe K.H."/>
            <person name="Lopes M.R."/>
            <person name="Hittinger C.T."/>
            <person name="Goker M."/>
            <person name="Salamov A."/>
            <person name="Wisecaver J."/>
            <person name="Long T.M."/>
            <person name="Aerts A.L."/>
            <person name="Barry K."/>
            <person name="Choi C."/>
            <person name="Clum A."/>
            <person name="Coughlan A.Y."/>
            <person name="Deshpande S."/>
            <person name="Douglass A.P."/>
            <person name="Hanson S.J."/>
            <person name="Klenk H.-P."/>
            <person name="Labutti K."/>
            <person name="Lapidus A."/>
            <person name="Lindquist E."/>
            <person name="Lipzen A."/>
            <person name="Meier-Kolthoff J.P."/>
            <person name="Ohm R.A."/>
            <person name="Otillar R.P."/>
            <person name="Pangilinan J."/>
            <person name="Peng Y."/>
            <person name="Rokas A."/>
            <person name="Rosa C.A."/>
            <person name="Scheuner C."/>
            <person name="Sibirny A.A."/>
            <person name="Slot J.C."/>
            <person name="Stielow J.B."/>
            <person name="Sun H."/>
            <person name="Kurtzman C.P."/>
            <person name="Blackwell M."/>
            <person name="Grigoriev I.V."/>
            <person name="Jeffries T.W."/>
        </authorList>
    </citation>
    <scope>NUCLEOTIDE SEQUENCE [LARGE SCALE GENOMIC DNA]</scope>
    <source>
        <strain evidence="8">DSM 1968</strain>
    </source>
</reference>
<dbReference type="FunCoup" id="A0A1D2VKV6">
    <property type="interactions" value="179"/>
</dbReference>
<evidence type="ECO:0000313" key="8">
    <source>
        <dbReference type="Proteomes" id="UP000095038"/>
    </source>
</evidence>
<dbReference type="AlphaFoldDB" id="A0A1D2VKV6"/>
<organism evidence="7 8">
    <name type="scientific">Ascoidea rubescens DSM 1968</name>
    <dbReference type="NCBI Taxonomy" id="1344418"/>
    <lineage>
        <taxon>Eukaryota</taxon>
        <taxon>Fungi</taxon>
        <taxon>Dikarya</taxon>
        <taxon>Ascomycota</taxon>
        <taxon>Saccharomycotina</taxon>
        <taxon>Saccharomycetes</taxon>
        <taxon>Ascoideaceae</taxon>
        <taxon>Ascoidea</taxon>
    </lineage>
</organism>
<dbReference type="GO" id="GO:1902543">
    <property type="term" value="P:negative regulation of protein localization to mitotic spindle pole body"/>
    <property type="evidence" value="ECO:0007669"/>
    <property type="project" value="EnsemblFungi"/>
</dbReference>
<dbReference type="InterPro" id="IPR035969">
    <property type="entry name" value="Rab-GAP_TBC_sf"/>
</dbReference>
<dbReference type="OrthoDB" id="10263206at2759"/>
<protein>
    <submittedName>
        <fullName evidence="7">TBC-domain-containing protein</fullName>
    </submittedName>
</protein>
<dbReference type="Gene3D" id="1.10.472.80">
    <property type="entry name" value="Ypt/Rab-GAP domain of gyp1p, domain 3"/>
    <property type="match status" value="1"/>
</dbReference>
<evidence type="ECO:0000313" key="7">
    <source>
        <dbReference type="EMBL" id="ODV62236.1"/>
    </source>
</evidence>
<keyword evidence="2" id="KW-0963">Cytoplasm</keyword>
<dbReference type="GO" id="GO:0031030">
    <property type="term" value="P:negative regulation of septation initiation signaling"/>
    <property type="evidence" value="ECO:0007669"/>
    <property type="project" value="TreeGrafter"/>
</dbReference>
<dbReference type="FunFam" id="1.10.472.80:FF:000026">
    <property type="entry name" value="Mitotic check point protein (Bub2)"/>
    <property type="match status" value="1"/>
</dbReference>
<gene>
    <name evidence="7" type="ORF">ASCRUDRAFT_74662</name>
</gene>
<dbReference type="PROSITE" id="PS50086">
    <property type="entry name" value="TBC_RABGAP"/>
    <property type="match status" value="1"/>
</dbReference>
<dbReference type="InterPro" id="IPR000195">
    <property type="entry name" value="Rab-GAP-TBC_dom"/>
</dbReference>
<comment type="similarity">
    <text evidence="5">Belongs to the BUB2 family.</text>
</comment>
<accession>A0A1D2VKV6</accession>
<dbReference type="InParanoid" id="A0A1D2VKV6"/>
<evidence type="ECO:0000256" key="3">
    <source>
        <dbReference type="ARBA" id="ARBA00023212"/>
    </source>
</evidence>
<dbReference type="SMART" id="SM00164">
    <property type="entry name" value="TBC"/>
    <property type="match status" value="1"/>
</dbReference>
<dbReference type="PANTHER" id="PTHR22957">
    <property type="entry name" value="TBC1 DOMAIN FAMILY MEMBER GTPASE-ACTIVATING PROTEIN"/>
    <property type="match status" value="1"/>
</dbReference>
<dbReference type="GO" id="GO:0005096">
    <property type="term" value="F:GTPase activator activity"/>
    <property type="evidence" value="ECO:0007669"/>
    <property type="project" value="EnsemblFungi"/>
</dbReference>
<dbReference type="Gene3D" id="1.10.8.270">
    <property type="entry name" value="putative rabgap domain of human tbc1 domain family member 14 like domains"/>
    <property type="match status" value="1"/>
</dbReference>
<dbReference type="Pfam" id="PF00566">
    <property type="entry name" value="RabGAP-TBC"/>
    <property type="match status" value="1"/>
</dbReference>
<dbReference type="STRING" id="1344418.A0A1D2VKV6"/>
<dbReference type="GO" id="GO:0031578">
    <property type="term" value="P:mitotic spindle orientation checkpoint signaling"/>
    <property type="evidence" value="ECO:0007669"/>
    <property type="project" value="EnsemblFungi"/>
</dbReference>
<dbReference type="GeneID" id="30966408"/>
<keyword evidence="3" id="KW-0206">Cytoskeleton</keyword>
<keyword evidence="4" id="KW-0131">Cell cycle</keyword>
<dbReference type="GO" id="GO:0044732">
    <property type="term" value="C:mitotic spindle pole body"/>
    <property type="evidence" value="ECO:0007669"/>
    <property type="project" value="TreeGrafter"/>
</dbReference>
<dbReference type="SUPFAM" id="SSF47923">
    <property type="entry name" value="Ypt/Rab-GAP domain of gyp1p"/>
    <property type="match status" value="2"/>
</dbReference>
<dbReference type="FunFam" id="1.10.8.270:FF:000035">
    <property type="entry name" value="Cell cycle arrest protein BUB2"/>
    <property type="match status" value="1"/>
</dbReference>
<dbReference type="GO" id="GO:1990334">
    <property type="term" value="C:Bfa1-Bub2 complex"/>
    <property type="evidence" value="ECO:0007669"/>
    <property type="project" value="EnsemblFungi"/>
</dbReference>
<evidence type="ECO:0000259" key="6">
    <source>
        <dbReference type="PROSITE" id="PS50086"/>
    </source>
</evidence>
<dbReference type="Proteomes" id="UP000095038">
    <property type="component" value="Unassembled WGS sequence"/>
</dbReference>
<name>A0A1D2VKV6_9ASCO</name>
<sequence length="342" mass="39128">MDTAINNRSPPKKSRKKDTIEQFLTANQIILKTGLSQLRYMILVDGLKTPQGYDSCPYRVYVWSILLRVNSNNSTKVYLNLVSKGPPLSYSKIKNDTFRTLTKDLVFLSKVSEQSITRVLSAFAWYQEDSTINNNNNNNNNNINNINNIRISPYVQGMNILVAPFLYISKSEPEAFSLFHSLLTNYCPLYVTSTIEGVHTGSMLVDIILKKIDPKLHSYLNLKLLKTEIYAFPSVLTLCACTPPLNEVLILWDFLFSYGIHMNILFIVAQLILIRNDILQSSSPMKLLRNFPNLKSKQIIKLSISFITKLSDEMYQLLVKHPYDSSVKFRVQSLLKKQALNN</sequence>
<dbReference type="EMBL" id="KV454477">
    <property type="protein sequence ID" value="ODV62236.1"/>
    <property type="molecule type" value="Genomic_DNA"/>
</dbReference>
<evidence type="ECO:0000256" key="2">
    <source>
        <dbReference type="ARBA" id="ARBA00022490"/>
    </source>
</evidence>
<dbReference type="PANTHER" id="PTHR22957:SF263">
    <property type="entry name" value="MITOTIC CHECK POINT PROTEIN BUB2"/>
    <property type="match status" value="1"/>
</dbReference>
<proteinExistence type="inferred from homology"/>
<evidence type="ECO:0000256" key="1">
    <source>
        <dbReference type="ARBA" id="ARBA00004245"/>
    </source>
</evidence>
<evidence type="ECO:0000256" key="5">
    <source>
        <dbReference type="ARBA" id="ARBA00061049"/>
    </source>
</evidence>
<evidence type="ECO:0000256" key="4">
    <source>
        <dbReference type="ARBA" id="ARBA00023306"/>
    </source>
</evidence>
<dbReference type="RefSeq" id="XP_020048543.1">
    <property type="nucleotide sequence ID" value="XM_020192772.1"/>
</dbReference>
<feature type="domain" description="Rab-GAP TBC" evidence="6">
    <location>
        <begin position="53"/>
        <end position="259"/>
    </location>
</feature>
<comment type="subcellular location">
    <subcellularLocation>
        <location evidence="1">Cytoplasm</location>
        <location evidence="1">Cytoskeleton</location>
    </subcellularLocation>
</comment>
<keyword evidence="8" id="KW-1185">Reference proteome</keyword>